<dbReference type="InterPro" id="IPR049492">
    <property type="entry name" value="BD-FAE-like_dom"/>
</dbReference>
<gene>
    <name evidence="3" type="ORF">QQF73_12280</name>
</gene>
<dbReference type="Pfam" id="PF20434">
    <property type="entry name" value="BD-FAE"/>
    <property type="match status" value="1"/>
</dbReference>
<dbReference type="RefSeq" id="WP_285368402.1">
    <property type="nucleotide sequence ID" value="NZ_JASSQD010000002.1"/>
</dbReference>
<dbReference type="SUPFAM" id="SSF53474">
    <property type="entry name" value="alpha/beta-Hydrolases"/>
    <property type="match status" value="1"/>
</dbReference>
<dbReference type="PROSITE" id="PS51257">
    <property type="entry name" value="PROKAR_LIPOPROTEIN"/>
    <property type="match status" value="1"/>
</dbReference>
<dbReference type="GO" id="GO:0016740">
    <property type="term" value="F:transferase activity"/>
    <property type="evidence" value="ECO:0007669"/>
    <property type="project" value="UniProtKB-KW"/>
</dbReference>
<keyword evidence="3" id="KW-0808">Transferase</keyword>
<evidence type="ECO:0000313" key="4">
    <source>
        <dbReference type="Proteomes" id="UP001223547"/>
    </source>
</evidence>
<feature type="domain" description="BD-FAE-like" evidence="2">
    <location>
        <begin position="64"/>
        <end position="258"/>
    </location>
</feature>
<dbReference type="InterPro" id="IPR050300">
    <property type="entry name" value="GDXG_lipolytic_enzyme"/>
</dbReference>
<organism evidence="3 4">
    <name type="scientific">Marinobacter albus</name>
    <dbReference type="NCBI Taxonomy" id="3030833"/>
    <lineage>
        <taxon>Bacteria</taxon>
        <taxon>Pseudomonadati</taxon>
        <taxon>Pseudomonadota</taxon>
        <taxon>Gammaproteobacteria</taxon>
        <taxon>Pseudomonadales</taxon>
        <taxon>Marinobacteraceae</taxon>
        <taxon>Marinobacter</taxon>
    </lineage>
</organism>
<dbReference type="GO" id="GO:0016787">
    <property type="term" value="F:hydrolase activity"/>
    <property type="evidence" value="ECO:0007669"/>
    <property type="project" value="UniProtKB-KW"/>
</dbReference>
<evidence type="ECO:0000259" key="2">
    <source>
        <dbReference type="Pfam" id="PF20434"/>
    </source>
</evidence>
<dbReference type="Proteomes" id="UP001223547">
    <property type="component" value="Unassembled WGS sequence"/>
</dbReference>
<dbReference type="InterPro" id="IPR029058">
    <property type="entry name" value="AB_hydrolase_fold"/>
</dbReference>
<dbReference type="PANTHER" id="PTHR48081:SF13">
    <property type="entry name" value="ALPHA_BETA HYDROLASE"/>
    <property type="match status" value="1"/>
</dbReference>
<name>A0ABT7HDF4_9GAMM</name>
<accession>A0ABT7HDF4</accession>
<dbReference type="PANTHER" id="PTHR48081">
    <property type="entry name" value="AB HYDROLASE SUPERFAMILY PROTEIN C4A8.06C"/>
    <property type="match status" value="1"/>
</dbReference>
<evidence type="ECO:0000256" key="1">
    <source>
        <dbReference type="ARBA" id="ARBA00022801"/>
    </source>
</evidence>
<dbReference type="Gene3D" id="3.40.50.1820">
    <property type="entry name" value="alpha/beta hydrolase"/>
    <property type="match status" value="1"/>
</dbReference>
<evidence type="ECO:0000313" key="3">
    <source>
        <dbReference type="EMBL" id="MDK9558401.1"/>
    </source>
</evidence>
<protein>
    <submittedName>
        <fullName evidence="3">Alpha/beta hydrolase</fullName>
    </submittedName>
</protein>
<dbReference type="EMBL" id="JASSQD010000002">
    <property type="protein sequence ID" value="MDK9558401.1"/>
    <property type="molecule type" value="Genomic_DNA"/>
</dbReference>
<comment type="caution">
    <text evidence="3">The sequence shown here is derived from an EMBL/GenBank/DDBJ whole genome shotgun (WGS) entry which is preliminary data.</text>
</comment>
<keyword evidence="4" id="KW-1185">Reference proteome</keyword>
<proteinExistence type="predicted"/>
<sequence>MTNRFRWLQQVTEGLLVGAVLALTGCASHQNAPSGDASVERAQFSVERNLQFSPPDWPQALFADLYLPDRTVSPVVLLVHGGGWERRSRDDMDWIAEELAIHGFAVMNIDYRFAPDHTFPAQLHDLQIARSWLNRNADRYQLDASAVSGFGFSSGAHLVTLLAVVASSDSELNQPFGGPDTRLRAVVAGGLPADLTAFDSGPLLRQFLGGEQQEIPGVYRDASPITHVTRQTPPVFLFHGAMDALVPFSQAERFQQALAAHDIDNELFKMHLRGHITSFLTAGDAVDEAIQFLVRQGTREGTGASRSEGRAGG</sequence>
<reference evidence="3 4" key="1">
    <citation type="submission" date="2023-05" db="EMBL/GenBank/DDBJ databases">
        <title>Marinobacter albus sp. nov., a marine bacterium isolated from sand in a coastal intertidal zone of huludao.</title>
        <authorList>
            <person name="Deng T."/>
        </authorList>
    </citation>
    <scope>NUCLEOTIDE SEQUENCE [LARGE SCALE GENOMIC DNA]</scope>
    <source>
        <strain evidence="3 4">M216</strain>
    </source>
</reference>
<keyword evidence="1 3" id="KW-0378">Hydrolase</keyword>